<evidence type="ECO:0000259" key="1">
    <source>
        <dbReference type="Pfam" id="PF08245"/>
    </source>
</evidence>
<dbReference type="Proteomes" id="UP000002366">
    <property type="component" value="Chromosome"/>
</dbReference>
<dbReference type="Pfam" id="PF08245">
    <property type="entry name" value="Mur_ligase_M"/>
    <property type="match status" value="1"/>
</dbReference>
<dbReference type="STRING" id="572547.Amico_0221"/>
<dbReference type="GO" id="GO:0005524">
    <property type="term" value="F:ATP binding"/>
    <property type="evidence" value="ECO:0007669"/>
    <property type="project" value="InterPro"/>
</dbReference>
<keyword evidence="3" id="KW-1185">Reference proteome</keyword>
<dbReference type="Gene3D" id="3.40.1190.10">
    <property type="entry name" value="Mur-like, catalytic domain"/>
    <property type="match status" value="1"/>
</dbReference>
<dbReference type="InterPro" id="IPR036565">
    <property type="entry name" value="Mur-like_cat_sf"/>
</dbReference>
<dbReference type="KEGG" id="aco:Amico_0221"/>
<name>D5ECT5_AMICL</name>
<gene>
    <name evidence="2" type="ordered locus">Amico_0221</name>
</gene>
<dbReference type="GO" id="GO:0016881">
    <property type="term" value="F:acid-amino acid ligase activity"/>
    <property type="evidence" value="ECO:0007669"/>
    <property type="project" value="InterPro"/>
</dbReference>
<dbReference type="InterPro" id="IPR013221">
    <property type="entry name" value="Mur_ligase_cen"/>
</dbReference>
<accession>D5ECT5</accession>
<dbReference type="AlphaFoldDB" id="D5ECT5"/>
<organism evidence="2 3">
    <name type="scientific">Aminobacterium colombiense (strain DSM 12261 / ALA-1)</name>
    <dbReference type="NCBI Taxonomy" id="572547"/>
    <lineage>
        <taxon>Bacteria</taxon>
        <taxon>Thermotogati</taxon>
        <taxon>Synergistota</taxon>
        <taxon>Synergistia</taxon>
        <taxon>Synergistales</taxon>
        <taxon>Aminobacteriaceae</taxon>
        <taxon>Aminobacterium</taxon>
    </lineage>
</organism>
<proteinExistence type="predicted"/>
<dbReference type="HOGENOM" id="CLU_826193_0_0_0"/>
<evidence type="ECO:0000313" key="2">
    <source>
        <dbReference type="EMBL" id="ADE56367.1"/>
    </source>
</evidence>
<reference evidence="2 3" key="1">
    <citation type="journal article" date="2010" name="Stand. Genomic Sci.">
        <title>Complete genome sequence of Aminobacterium colombiense type strain (ALA-1).</title>
        <authorList>
            <person name="Chertkov O."/>
            <person name="Sikorski J."/>
            <person name="Brambilla E."/>
            <person name="Lapidus A."/>
            <person name="Copeland A."/>
            <person name="Glavina Del Rio T."/>
            <person name="Nolan M."/>
            <person name="Lucas S."/>
            <person name="Tice H."/>
            <person name="Cheng J.F."/>
            <person name="Han C."/>
            <person name="Detter J.C."/>
            <person name="Bruce D."/>
            <person name="Tapia R."/>
            <person name="Goodwin L."/>
            <person name="Pitluck S."/>
            <person name="Liolios K."/>
            <person name="Ivanova N."/>
            <person name="Mavromatis K."/>
            <person name="Ovchinnikova G."/>
            <person name="Pati A."/>
            <person name="Chen A."/>
            <person name="Palaniappan K."/>
            <person name="Land M."/>
            <person name="Hauser L."/>
            <person name="Chang Y.J."/>
            <person name="Jeffries C.D."/>
            <person name="Spring S."/>
            <person name="Rohde M."/>
            <person name="Goker M."/>
            <person name="Bristow J."/>
            <person name="Eisen J.A."/>
            <person name="Markowitz V."/>
            <person name="Hugenholtz P."/>
            <person name="Kyrpides N.C."/>
            <person name="Klenk H.P."/>
        </authorList>
    </citation>
    <scope>NUCLEOTIDE SEQUENCE [LARGE SCALE GENOMIC DNA]</scope>
    <source>
        <strain evidence="3">DSM 12261 / ALA-1</strain>
    </source>
</reference>
<dbReference type="OrthoDB" id="2884at2"/>
<dbReference type="EMBL" id="CP001997">
    <property type="protein sequence ID" value="ADE56367.1"/>
    <property type="molecule type" value="Genomic_DNA"/>
</dbReference>
<protein>
    <recommendedName>
        <fullName evidence="1">Mur ligase central domain-containing protein</fullName>
    </recommendedName>
</protein>
<dbReference type="RefSeq" id="WP_013047633.1">
    <property type="nucleotide sequence ID" value="NC_014011.1"/>
</dbReference>
<feature type="domain" description="Mur ligase central" evidence="1">
    <location>
        <begin position="21"/>
        <end position="198"/>
    </location>
</feature>
<dbReference type="SUPFAM" id="SSF53623">
    <property type="entry name" value="MurD-like peptide ligases, catalytic domain"/>
    <property type="match status" value="1"/>
</dbReference>
<dbReference type="eggNOG" id="COG0771">
    <property type="taxonomic scope" value="Bacteria"/>
</dbReference>
<sequence length="345" mass="38251">MFYRVENPSCVHYMKQLQIVVTGSRGKSSVVRLLFYALSACGIKTWARITGVIPRELSPGGEKPILRSAGGHVEEMKWWLRVIPVDAEAVVLENSAVAPDLQELPSKWLKDPIFVITNVRPDHQDAWGPGEEGALGAIMRGIPQRSTVFIPETTASSLALLDGLEKKQCKVHVAPLSSKGYSVWREENMAVVREILNFMGLDSKKGEDAASSLVSDVADFQVIPLGDSELAAAFSANDLATTKLLFASLEWKMEETTILFNSRRDRPERLKAFLPWLRQPGWKRVLFMGARPLYPRKGIKYISISSIADVEELLKREKKVFGCGNVAGMPLAFLIDYALKGGNHA</sequence>
<evidence type="ECO:0000313" key="3">
    <source>
        <dbReference type="Proteomes" id="UP000002366"/>
    </source>
</evidence>